<dbReference type="OrthoDB" id="7482721at2759"/>
<reference evidence="3 4" key="1">
    <citation type="journal article" date="2018" name="MBio">
        <title>Comparative Genomics Reveals the Core Gene Toolbox for the Fungus-Insect Symbiosis.</title>
        <authorList>
            <person name="Wang Y."/>
            <person name="Stata M."/>
            <person name="Wang W."/>
            <person name="Stajich J.E."/>
            <person name="White M.M."/>
            <person name="Moncalvo J.M."/>
        </authorList>
    </citation>
    <scope>NUCLEOTIDE SEQUENCE [LARGE SCALE GENOMIC DNA]</scope>
    <source>
        <strain evidence="3 4">AUS-77-4</strain>
    </source>
</reference>
<evidence type="ECO:0000313" key="3">
    <source>
        <dbReference type="EMBL" id="PVU95533.1"/>
    </source>
</evidence>
<keyword evidence="1" id="KW-0521">NADP</keyword>
<comment type="caution">
    <text evidence="3">The sequence shown here is derived from an EMBL/GenBank/DDBJ whole genome shotgun (WGS) entry which is preliminary data.</text>
</comment>
<dbReference type="GO" id="GO:0005739">
    <property type="term" value="C:mitochondrion"/>
    <property type="evidence" value="ECO:0007669"/>
    <property type="project" value="TreeGrafter"/>
</dbReference>
<dbReference type="PANTHER" id="PTHR43981">
    <property type="entry name" value="ENOYL-[ACYL-CARRIER-PROTEIN] REDUCTASE, MITOCHONDRIAL"/>
    <property type="match status" value="1"/>
</dbReference>
<dbReference type="AlphaFoldDB" id="A0A2T9YT62"/>
<sequence>MNLSLYGICTDYYHTYPSFLIDIVSRNTDDYVIQNVSNGGLNFKELEDELKGFGADIVINESELDSKETEKLLGDLDSPIMLAIDCDIVSRNTDDYVIQNVSNGGISHNNVVGKKLNFKELEDELKGFGADIVIKESELNSKETEKLLGDLDSPIRLAINCVCWPTWCLYKILDQKRDF</sequence>
<dbReference type="PANTHER" id="PTHR43981:SF2">
    <property type="entry name" value="ENOYL-[ACYL-CARRIER-PROTEIN] REDUCTASE, MITOCHONDRIAL"/>
    <property type="match status" value="1"/>
</dbReference>
<dbReference type="Gene3D" id="3.40.50.720">
    <property type="entry name" value="NAD(P)-binding Rossmann-like Domain"/>
    <property type="match status" value="1"/>
</dbReference>
<keyword evidence="2" id="KW-0560">Oxidoreductase</keyword>
<dbReference type="SUPFAM" id="SSF51735">
    <property type="entry name" value="NAD(P)-binding Rossmann-fold domains"/>
    <property type="match status" value="2"/>
</dbReference>
<proteinExistence type="predicted"/>
<name>A0A2T9YT62_9FUNG</name>
<gene>
    <name evidence="3" type="ORF">BB559_002697</name>
</gene>
<dbReference type="InterPro" id="IPR051034">
    <property type="entry name" value="Mito_Enoyl-ACP_Reductase"/>
</dbReference>
<dbReference type="STRING" id="61424.A0A2T9YT62"/>
<evidence type="ECO:0000256" key="2">
    <source>
        <dbReference type="ARBA" id="ARBA00023002"/>
    </source>
</evidence>
<keyword evidence="4" id="KW-1185">Reference proteome</keyword>
<evidence type="ECO:0000313" key="4">
    <source>
        <dbReference type="Proteomes" id="UP000245699"/>
    </source>
</evidence>
<accession>A0A2T9YT62</accession>
<evidence type="ECO:0000256" key="1">
    <source>
        <dbReference type="ARBA" id="ARBA00022857"/>
    </source>
</evidence>
<dbReference type="InterPro" id="IPR036291">
    <property type="entry name" value="NAD(P)-bd_dom_sf"/>
</dbReference>
<protein>
    <submittedName>
        <fullName evidence="3">Uncharacterized protein</fullName>
    </submittedName>
</protein>
<dbReference type="GO" id="GO:0006631">
    <property type="term" value="P:fatty acid metabolic process"/>
    <property type="evidence" value="ECO:0007669"/>
    <property type="project" value="TreeGrafter"/>
</dbReference>
<dbReference type="GO" id="GO:0016491">
    <property type="term" value="F:oxidoreductase activity"/>
    <property type="evidence" value="ECO:0007669"/>
    <property type="project" value="UniProtKB-KW"/>
</dbReference>
<dbReference type="Proteomes" id="UP000245699">
    <property type="component" value="Unassembled WGS sequence"/>
</dbReference>
<organism evidence="3 4">
    <name type="scientific">Furculomyces boomerangus</name>
    <dbReference type="NCBI Taxonomy" id="61424"/>
    <lineage>
        <taxon>Eukaryota</taxon>
        <taxon>Fungi</taxon>
        <taxon>Fungi incertae sedis</taxon>
        <taxon>Zoopagomycota</taxon>
        <taxon>Kickxellomycotina</taxon>
        <taxon>Harpellomycetes</taxon>
        <taxon>Harpellales</taxon>
        <taxon>Harpellaceae</taxon>
        <taxon>Furculomyces</taxon>
    </lineage>
</organism>
<dbReference type="EMBL" id="MBFT01000183">
    <property type="protein sequence ID" value="PVU95533.1"/>
    <property type="molecule type" value="Genomic_DNA"/>
</dbReference>